<dbReference type="SUPFAM" id="SSF51735">
    <property type="entry name" value="NAD(P)-binding Rossmann-fold domains"/>
    <property type="match status" value="1"/>
</dbReference>
<sequence>MAGGKYNVGIIGYGLSAKIFHIPFVLDAPEFNLYAIVQRHPKPEDDASKDHPGIKSYRSAEDLLKDDQVHVVVVTTAPDSHLQMAKLAIEAKKHVVVEKPFTPTSAEAQVLVDLAKSHGVLLTVYQNRRWDADFLTAKKYIQDGTLGRIAEFESHFDRHRPEPPAENWKAYNTPGNGAVYDVGTHLMDQAVHLFGMPQRITGFVGSQRDVNPHGLEDSCTLLLHYDDKKLLATLKAGVVSPEVNQLRLWVRGVKGSYKKYHLDIQEEQLRKQGLKPGDEGYAVEPEERYGTLNVVKDDGQIVSEVAPTVKPPTYTEYYRRLAAALDGDISQIPVSPEQAVGVIRLVELARESSKQGRTLTV</sequence>
<dbReference type="Pfam" id="PF01408">
    <property type="entry name" value="GFO_IDH_MocA"/>
    <property type="match status" value="1"/>
</dbReference>
<protein>
    <recommendedName>
        <fullName evidence="7">NAD binding Rossmann fold oxidoreductase</fullName>
    </recommendedName>
</protein>
<dbReference type="AlphaFoldDB" id="A0AAN6F0B9"/>
<dbReference type="Pfam" id="PF02894">
    <property type="entry name" value="GFO_IDH_MocA_C"/>
    <property type="match status" value="1"/>
</dbReference>
<comment type="similarity">
    <text evidence="1">Belongs to the Gfo/Idh/MocA family.</text>
</comment>
<dbReference type="InterPro" id="IPR000683">
    <property type="entry name" value="Gfo/Idh/MocA-like_OxRdtase_N"/>
</dbReference>
<dbReference type="GO" id="GO:0016491">
    <property type="term" value="F:oxidoreductase activity"/>
    <property type="evidence" value="ECO:0007669"/>
    <property type="project" value="UniProtKB-KW"/>
</dbReference>
<dbReference type="SUPFAM" id="SSF55347">
    <property type="entry name" value="Glyceraldehyde-3-phosphate dehydrogenase-like, C-terminal domain"/>
    <property type="match status" value="1"/>
</dbReference>
<dbReference type="GO" id="GO:0000166">
    <property type="term" value="F:nucleotide binding"/>
    <property type="evidence" value="ECO:0007669"/>
    <property type="project" value="InterPro"/>
</dbReference>
<dbReference type="InterPro" id="IPR051317">
    <property type="entry name" value="Gfo/Idh/MocA_oxidoreduct"/>
</dbReference>
<evidence type="ECO:0000313" key="6">
    <source>
        <dbReference type="Proteomes" id="UP001161757"/>
    </source>
</evidence>
<keyword evidence="2" id="KW-0560">Oxidoreductase</keyword>
<dbReference type="PANTHER" id="PTHR43708:SF5">
    <property type="entry name" value="CONSERVED EXPRESSED OXIDOREDUCTASE (EUROFUNG)-RELATED"/>
    <property type="match status" value="1"/>
</dbReference>
<reference evidence="5" key="1">
    <citation type="submission" date="2023-01" db="EMBL/GenBank/DDBJ databases">
        <title>Exophiala dermititidis isolated from Cystic Fibrosis Patient.</title>
        <authorList>
            <person name="Kurbessoian T."/>
            <person name="Crocker A."/>
            <person name="Murante D."/>
            <person name="Hogan D.A."/>
            <person name="Stajich J.E."/>
        </authorList>
    </citation>
    <scope>NUCLEOTIDE SEQUENCE</scope>
    <source>
        <strain evidence="5">Ex8</strain>
    </source>
</reference>
<feature type="domain" description="Gfo/Idh/MocA-like oxidoreductase C-terminal" evidence="4">
    <location>
        <begin position="138"/>
        <end position="360"/>
    </location>
</feature>
<dbReference type="PANTHER" id="PTHR43708">
    <property type="entry name" value="CONSERVED EXPRESSED OXIDOREDUCTASE (EUROFUNG)"/>
    <property type="match status" value="1"/>
</dbReference>
<comment type="caution">
    <text evidence="5">The sequence shown here is derived from an EMBL/GenBank/DDBJ whole genome shotgun (WGS) entry which is preliminary data.</text>
</comment>
<dbReference type="InterPro" id="IPR036291">
    <property type="entry name" value="NAD(P)-bd_dom_sf"/>
</dbReference>
<feature type="domain" description="Gfo/Idh/MocA-like oxidoreductase N-terminal" evidence="3">
    <location>
        <begin position="7"/>
        <end position="125"/>
    </location>
</feature>
<evidence type="ECO:0000259" key="4">
    <source>
        <dbReference type="Pfam" id="PF02894"/>
    </source>
</evidence>
<evidence type="ECO:0000259" key="3">
    <source>
        <dbReference type="Pfam" id="PF01408"/>
    </source>
</evidence>
<dbReference type="Proteomes" id="UP001161757">
    <property type="component" value="Unassembled WGS sequence"/>
</dbReference>
<gene>
    <name evidence="5" type="ORF">HRR80_001592</name>
</gene>
<evidence type="ECO:0000256" key="1">
    <source>
        <dbReference type="ARBA" id="ARBA00010928"/>
    </source>
</evidence>
<evidence type="ECO:0008006" key="7">
    <source>
        <dbReference type="Google" id="ProtNLM"/>
    </source>
</evidence>
<dbReference type="Gene3D" id="3.40.50.720">
    <property type="entry name" value="NAD(P)-binding Rossmann-like Domain"/>
    <property type="match status" value="1"/>
</dbReference>
<proteinExistence type="inferred from homology"/>
<dbReference type="Gene3D" id="3.30.360.10">
    <property type="entry name" value="Dihydrodipicolinate Reductase, domain 2"/>
    <property type="match status" value="1"/>
</dbReference>
<dbReference type="EMBL" id="JAJGCB010000002">
    <property type="protein sequence ID" value="KAJ8994897.1"/>
    <property type="molecule type" value="Genomic_DNA"/>
</dbReference>
<evidence type="ECO:0000256" key="2">
    <source>
        <dbReference type="ARBA" id="ARBA00023002"/>
    </source>
</evidence>
<accession>A0AAN6F0B9</accession>
<evidence type="ECO:0000313" key="5">
    <source>
        <dbReference type="EMBL" id="KAJ8994897.1"/>
    </source>
</evidence>
<dbReference type="InterPro" id="IPR004104">
    <property type="entry name" value="Gfo/Idh/MocA-like_OxRdtase_C"/>
</dbReference>
<name>A0AAN6F0B9_EXODE</name>
<organism evidence="5 6">
    <name type="scientific">Exophiala dermatitidis</name>
    <name type="common">Black yeast-like fungus</name>
    <name type="synonym">Wangiella dermatitidis</name>
    <dbReference type="NCBI Taxonomy" id="5970"/>
    <lineage>
        <taxon>Eukaryota</taxon>
        <taxon>Fungi</taxon>
        <taxon>Dikarya</taxon>
        <taxon>Ascomycota</taxon>
        <taxon>Pezizomycotina</taxon>
        <taxon>Eurotiomycetes</taxon>
        <taxon>Chaetothyriomycetidae</taxon>
        <taxon>Chaetothyriales</taxon>
        <taxon>Herpotrichiellaceae</taxon>
        <taxon>Exophiala</taxon>
    </lineage>
</organism>